<proteinExistence type="inferred from homology"/>
<protein>
    <recommendedName>
        <fullName evidence="4 6">dTDP-4-dehydrorhamnose reductase</fullName>
        <ecNumber evidence="3 6">1.1.1.133</ecNumber>
    </recommendedName>
</protein>
<keyword evidence="6" id="KW-0521">NADP</keyword>
<dbReference type="SUPFAM" id="SSF51735">
    <property type="entry name" value="NAD(P)-binding Rossmann-fold domains"/>
    <property type="match status" value="1"/>
</dbReference>
<reference evidence="8" key="1">
    <citation type="journal article" date="2014" name="Int. J. Syst. Evol. Microbiol.">
        <title>Complete genome sequence of Corynebacterium casei LMG S-19264T (=DSM 44701T), isolated from a smear-ripened cheese.</title>
        <authorList>
            <consortium name="US DOE Joint Genome Institute (JGI-PGF)"/>
            <person name="Walter F."/>
            <person name="Albersmeier A."/>
            <person name="Kalinowski J."/>
            <person name="Ruckert C."/>
        </authorList>
    </citation>
    <scope>NUCLEOTIDE SEQUENCE</scope>
    <source>
        <strain evidence="8">NBRC 108769</strain>
    </source>
</reference>
<keyword evidence="6" id="KW-0560">Oxidoreductase</keyword>
<dbReference type="Gene3D" id="3.90.25.10">
    <property type="entry name" value="UDP-galactose 4-epimerase, domain 1"/>
    <property type="match status" value="1"/>
</dbReference>
<accession>A0AA37SXD6</accession>
<sequence length="283" mass="32039">MNNNYNILITGCEGQVGKEFQKIGDSDFTFVSRETLDITDSDAVQAFLRNSNFTHIINCAAYTAVDKAETEKDLCFQVNAEAVKNLALACEKYNVVLVHISSDYVYHPNNDLPIDEASTCHPKGVYAESKLAGENHIRQIIKRHIILRTSWVYSSFGNNFVKTMLRLGKEKDSLNVVNDQIGSPTYAADIASVILEMIQNGEKWGTYNFSNLGFISWAEFAKEIFKQRKLEVIVNEIPTSDYPTPASRPLNSRLIKSKITDKFNVELSYWKTSLKKCLKELDN</sequence>
<dbReference type="Gene3D" id="3.40.50.720">
    <property type="entry name" value="NAD(P)-binding Rossmann-like Domain"/>
    <property type="match status" value="1"/>
</dbReference>
<comment type="caution">
    <text evidence="8">The sequence shown here is derived from an EMBL/GenBank/DDBJ whole genome shotgun (WGS) entry which is preliminary data.</text>
</comment>
<comment type="similarity">
    <text evidence="2 6">Belongs to the dTDP-4-dehydrorhamnose reductase family.</text>
</comment>
<dbReference type="Proteomes" id="UP001156666">
    <property type="component" value="Unassembled WGS sequence"/>
</dbReference>
<evidence type="ECO:0000256" key="4">
    <source>
        <dbReference type="ARBA" id="ARBA00017099"/>
    </source>
</evidence>
<evidence type="ECO:0000256" key="6">
    <source>
        <dbReference type="RuleBase" id="RU364082"/>
    </source>
</evidence>
<comment type="catalytic activity">
    <reaction evidence="5">
        <text>dTDP-beta-L-rhamnose + NADP(+) = dTDP-4-dehydro-beta-L-rhamnose + NADPH + H(+)</text>
        <dbReference type="Rhea" id="RHEA:21796"/>
        <dbReference type="ChEBI" id="CHEBI:15378"/>
        <dbReference type="ChEBI" id="CHEBI:57510"/>
        <dbReference type="ChEBI" id="CHEBI:57783"/>
        <dbReference type="ChEBI" id="CHEBI:58349"/>
        <dbReference type="ChEBI" id="CHEBI:62830"/>
        <dbReference type="EC" id="1.1.1.133"/>
    </reaction>
</comment>
<reference evidence="8" key="2">
    <citation type="submission" date="2023-01" db="EMBL/GenBank/DDBJ databases">
        <title>Draft genome sequence of Portibacter lacus strain NBRC 108769.</title>
        <authorList>
            <person name="Sun Q."/>
            <person name="Mori K."/>
        </authorList>
    </citation>
    <scope>NUCLEOTIDE SEQUENCE</scope>
    <source>
        <strain evidence="8">NBRC 108769</strain>
    </source>
</reference>
<dbReference type="GO" id="GO:0019305">
    <property type="term" value="P:dTDP-rhamnose biosynthetic process"/>
    <property type="evidence" value="ECO:0007669"/>
    <property type="project" value="TreeGrafter"/>
</dbReference>
<dbReference type="GO" id="GO:0008831">
    <property type="term" value="F:dTDP-4-dehydrorhamnose reductase activity"/>
    <property type="evidence" value="ECO:0007669"/>
    <property type="project" value="UniProtKB-EC"/>
</dbReference>
<keyword evidence="9" id="KW-1185">Reference proteome</keyword>
<organism evidence="8 9">
    <name type="scientific">Portibacter lacus</name>
    <dbReference type="NCBI Taxonomy" id="1099794"/>
    <lineage>
        <taxon>Bacteria</taxon>
        <taxon>Pseudomonadati</taxon>
        <taxon>Bacteroidota</taxon>
        <taxon>Saprospiria</taxon>
        <taxon>Saprospirales</taxon>
        <taxon>Haliscomenobacteraceae</taxon>
        <taxon>Portibacter</taxon>
    </lineage>
</organism>
<comment type="pathway">
    <text evidence="1 6">Carbohydrate biosynthesis; dTDP-L-rhamnose biosynthesis.</text>
</comment>
<evidence type="ECO:0000313" key="9">
    <source>
        <dbReference type="Proteomes" id="UP001156666"/>
    </source>
</evidence>
<dbReference type="RefSeq" id="WP_235291843.1">
    <property type="nucleotide sequence ID" value="NZ_BSOH01000027.1"/>
</dbReference>
<dbReference type="InterPro" id="IPR029903">
    <property type="entry name" value="RmlD-like-bd"/>
</dbReference>
<dbReference type="InterPro" id="IPR005913">
    <property type="entry name" value="dTDP_dehydrorham_reduct"/>
</dbReference>
<dbReference type="PANTHER" id="PTHR10491:SF4">
    <property type="entry name" value="METHIONINE ADENOSYLTRANSFERASE 2 SUBUNIT BETA"/>
    <property type="match status" value="1"/>
</dbReference>
<dbReference type="AlphaFoldDB" id="A0AA37SXD6"/>
<dbReference type="CDD" id="cd05254">
    <property type="entry name" value="dTDP_HR_like_SDR_e"/>
    <property type="match status" value="1"/>
</dbReference>
<comment type="function">
    <text evidence="6">Catalyzes the reduction of dTDP-6-deoxy-L-lyxo-4-hexulose to yield dTDP-L-rhamnose.</text>
</comment>
<evidence type="ECO:0000256" key="3">
    <source>
        <dbReference type="ARBA" id="ARBA00012929"/>
    </source>
</evidence>
<dbReference type="PANTHER" id="PTHR10491">
    <property type="entry name" value="DTDP-4-DEHYDRORHAMNOSE REDUCTASE"/>
    <property type="match status" value="1"/>
</dbReference>
<dbReference type="InterPro" id="IPR036291">
    <property type="entry name" value="NAD(P)-bd_dom_sf"/>
</dbReference>
<gene>
    <name evidence="8" type="primary">rmlD</name>
    <name evidence="8" type="ORF">GCM10007940_40760</name>
</gene>
<evidence type="ECO:0000256" key="1">
    <source>
        <dbReference type="ARBA" id="ARBA00004781"/>
    </source>
</evidence>
<dbReference type="Pfam" id="PF04321">
    <property type="entry name" value="RmlD_sub_bind"/>
    <property type="match status" value="1"/>
</dbReference>
<evidence type="ECO:0000313" key="8">
    <source>
        <dbReference type="EMBL" id="GLR19460.1"/>
    </source>
</evidence>
<dbReference type="NCBIfam" id="TIGR01214">
    <property type="entry name" value="rmlD"/>
    <property type="match status" value="1"/>
</dbReference>
<dbReference type="EC" id="1.1.1.133" evidence="3 6"/>
<dbReference type="EMBL" id="BSOH01000027">
    <property type="protein sequence ID" value="GLR19460.1"/>
    <property type="molecule type" value="Genomic_DNA"/>
</dbReference>
<dbReference type="GO" id="GO:0005829">
    <property type="term" value="C:cytosol"/>
    <property type="evidence" value="ECO:0007669"/>
    <property type="project" value="TreeGrafter"/>
</dbReference>
<evidence type="ECO:0000259" key="7">
    <source>
        <dbReference type="Pfam" id="PF04321"/>
    </source>
</evidence>
<name>A0AA37SXD6_9BACT</name>
<feature type="domain" description="RmlD-like substrate binding" evidence="7">
    <location>
        <begin position="6"/>
        <end position="281"/>
    </location>
</feature>
<evidence type="ECO:0000256" key="5">
    <source>
        <dbReference type="ARBA" id="ARBA00048200"/>
    </source>
</evidence>
<evidence type="ECO:0000256" key="2">
    <source>
        <dbReference type="ARBA" id="ARBA00010944"/>
    </source>
</evidence>